<accession>A5G9I4</accession>
<dbReference type="KEGG" id="gur:Gura_4309"/>
<dbReference type="InterPro" id="IPR006698">
    <property type="entry name" value="UPF0229"/>
</dbReference>
<dbReference type="NCBIfam" id="NF003712">
    <property type="entry name" value="PRK05325.2-4"/>
    <property type="match status" value="1"/>
</dbReference>
<dbReference type="InterPro" id="IPR036465">
    <property type="entry name" value="vWFA_dom_sf"/>
</dbReference>
<organism evidence="2 3">
    <name type="scientific">Geotalea uraniireducens (strain Rf4)</name>
    <name type="common">Geobacter uraniireducens</name>
    <dbReference type="NCBI Taxonomy" id="351605"/>
    <lineage>
        <taxon>Bacteria</taxon>
        <taxon>Pseudomonadati</taxon>
        <taxon>Thermodesulfobacteriota</taxon>
        <taxon>Desulfuromonadia</taxon>
        <taxon>Geobacterales</taxon>
        <taxon>Geobacteraceae</taxon>
        <taxon>Geotalea</taxon>
    </lineage>
</organism>
<reference evidence="2 3" key="1">
    <citation type="submission" date="2007-05" db="EMBL/GenBank/DDBJ databases">
        <title>Complete sequence of Geobacter uraniireducens Rf4.</title>
        <authorList>
            <consortium name="US DOE Joint Genome Institute"/>
            <person name="Copeland A."/>
            <person name="Lucas S."/>
            <person name="Lapidus A."/>
            <person name="Barry K."/>
            <person name="Detter J.C."/>
            <person name="Glavina del Rio T."/>
            <person name="Hammon N."/>
            <person name="Israni S."/>
            <person name="Dalin E."/>
            <person name="Tice H."/>
            <person name="Pitluck S."/>
            <person name="Chertkov O."/>
            <person name="Brettin T."/>
            <person name="Bruce D."/>
            <person name="Han C."/>
            <person name="Schmutz J."/>
            <person name="Larimer F."/>
            <person name="Land M."/>
            <person name="Hauser L."/>
            <person name="Kyrpides N."/>
            <person name="Mikhailova N."/>
            <person name="Shelobolina E."/>
            <person name="Aklujkar M."/>
            <person name="Lovley D."/>
            <person name="Richardson P."/>
        </authorList>
    </citation>
    <scope>NUCLEOTIDE SEQUENCE [LARGE SCALE GENOMIC DNA]</scope>
    <source>
        <strain evidence="3">ATCC BAA-1134 / JCM 13001 / Rf4</strain>
    </source>
</reference>
<feature type="compositionally biased region" description="Basic and acidic residues" evidence="1">
    <location>
        <begin position="18"/>
        <end position="52"/>
    </location>
</feature>
<dbReference type="EMBL" id="CP000698">
    <property type="protein sequence ID" value="ABQ28452.1"/>
    <property type="molecule type" value="Genomic_DNA"/>
</dbReference>
<evidence type="ECO:0000313" key="2">
    <source>
        <dbReference type="EMBL" id="ABQ28452.1"/>
    </source>
</evidence>
<protein>
    <recommendedName>
        <fullName evidence="4">DUF444 family protein</fullName>
    </recommendedName>
</protein>
<dbReference type="PANTHER" id="PTHR30510:SF2">
    <property type="entry name" value="UPF0229 PROTEIN YEAH"/>
    <property type="match status" value="1"/>
</dbReference>
<name>A5G9I4_GEOUR</name>
<dbReference type="SUPFAM" id="SSF53300">
    <property type="entry name" value="vWA-like"/>
    <property type="match status" value="1"/>
</dbReference>
<dbReference type="PANTHER" id="PTHR30510">
    <property type="entry name" value="UPF0229 PROTEIN YEAH"/>
    <property type="match status" value="1"/>
</dbReference>
<keyword evidence="3" id="KW-1185">Reference proteome</keyword>
<dbReference type="OrthoDB" id="9788289at2"/>
<feature type="region of interest" description="Disordered" evidence="1">
    <location>
        <begin position="125"/>
        <end position="178"/>
    </location>
</feature>
<evidence type="ECO:0008006" key="4">
    <source>
        <dbReference type="Google" id="ProtNLM"/>
    </source>
</evidence>
<dbReference type="RefSeq" id="WP_011941082.1">
    <property type="nucleotide sequence ID" value="NC_009483.1"/>
</dbReference>
<proteinExistence type="predicted"/>
<dbReference type="Pfam" id="PF04285">
    <property type="entry name" value="DUF444"/>
    <property type="match status" value="1"/>
</dbReference>
<dbReference type="Proteomes" id="UP000006695">
    <property type="component" value="Chromosome"/>
</dbReference>
<sequence length="455" mass="50936">MSDPKAHLTNIKGQGLPPDRKERLLSELHDEGSQDPVDHASEDISGEERLDGYDNFSAIEASPTLQGTYTMRIRSIDELLERDKMREKDGFPRKIRVGKLVKPARGGKEKFVVVPTTVEEKFLHDRVTTPTGEGEPTGGTGEGEEGEVVGEQPVRPEGGEGEGAAGGGEGESHEMESSAYDLGKILTEKFELPNLKDKGKKSSLTRYTYHLTDKNRGFGQLLDKKATLRKILETNINLGNVPDITDIDTTRFLISPKDKIYRILSREIDYESQALVFFLRDYSGSMAGKASELVVSQHVMIYSWLLYQFARQVESRFILHDNQAKEVPDFHTYYNLQVAGGTKVATAYRLVNEIVERESLAKDYNIYVFHGTDGDDWDTEGSEAIPELKKMLTYSNRVGITIAEHGYSAAGNTEVERYLNQSGLLKEKPELLRLDVMGEDAEEPRLIEGIKKLIS</sequence>
<evidence type="ECO:0000256" key="1">
    <source>
        <dbReference type="SAM" id="MobiDB-lite"/>
    </source>
</evidence>
<evidence type="ECO:0000313" key="3">
    <source>
        <dbReference type="Proteomes" id="UP000006695"/>
    </source>
</evidence>
<dbReference type="HOGENOM" id="CLU_603770_0_0_7"/>
<gene>
    <name evidence="2" type="ordered locus">Gura_4309</name>
</gene>
<dbReference type="AlphaFoldDB" id="A5G9I4"/>
<feature type="region of interest" description="Disordered" evidence="1">
    <location>
        <begin position="1"/>
        <end position="54"/>
    </location>
</feature>
<dbReference type="STRING" id="351605.Gura_4309"/>